<dbReference type="OrthoDB" id="3561125at2759"/>
<dbReference type="AlphaFoldDB" id="A0A423TVH9"/>
<evidence type="ECO:0000259" key="7">
    <source>
        <dbReference type="PROSITE" id="PS50157"/>
    </source>
</evidence>
<dbReference type="PANTHER" id="PTHR24408">
    <property type="entry name" value="ZINC FINGER PROTEIN"/>
    <property type="match status" value="1"/>
</dbReference>
<gene>
    <name evidence="8" type="ORF">C7M84_000809</name>
</gene>
<comment type="caution">
    <text evidence="8">The sequence shown here is derived from an EMBL/GenBank/DDBJ whole genome shotgun (WGS) entry which is preliminary data.</text>
</comment>
<dbReference type="SMART" id="SM00355">
    <property type="entry name" value="ZnF_C2H2"/>
    <property type="match status" value="5"/>
</dbReference>
<dbReference type="Proteomes" id="UP000283509">
    <property type="component" value="Unassembled WGS sequence"/>
</dbReference>
<dbReference type="PROSITE" id="PS50157">
    <property type="entry name" value="ZINC_FINGER_C2H2_2"/>
    <property type="match status" value="4"/>
</dbReference>
<feature type="region of interest" description="Disordered" evidence="6">
    <location>
        <begin position="195"/>
        <end position="214"/>
    </location>
</feature>
<feature type="compositionally biased region" description="Basic and acidic residues" evidence="6">
    <location>
        <begin position="404"/>
        <end position="429"/>
    </location>
</feature>
<dbReference type="Pfam" id="PF13894">
    <property type="entry name" value="zf-C2H2_4"/>
    <property type="match status" value="1"/>
</dbReference>
<feature type="domain" description="C2H2-type" evidence="7">
    <location>
        <begin position="638"/>
        <end position="665"/>
    </location>
</feature>
<feature type="compositionally biased region" description="Pro residues" evidence="6">
    <location>
        <begin position="770"/>
        <end position="779"/>
    </location>
</feature>
<feature type="region of interest" description="Disordered" evidence="6">
    <location>
        <begin position="161"/>
        <end position="183"/>
    </location>
</feature>
<evidence type="ECO:0000256" key="2">
    <source>
        <dbReference type="ARBA" id="ARBA00022737"/>
    </source>
</evidence>
<feature type="domain" description="C2H2-type" evidence="7">
    <location>
        <begin position="665"/>
        <end position="693"/>
    </location>
</feature>
<dbReference type="InterPro" id="IPR036236">
    <property type="entry name" value="Znf_C2H2_sf"/>
</dbReference>
<feature type="domain" description="C2H2-type" evidence="7">
    <location>
        <begin position="733"/>
        <end position="760"/>
    </location>
</feature>
<keyword evidence="2" id="KW-0677">Repeat</keyword>
<dbReference type="EMBL" id="QCYY01001121">
    <property type="protein sequence ID" value="ROT80459.1"/>
    <property type="molecule type" value="Genomic_DNA"/>
</dbReference>
<dbReference type="Gene3D" id="3.30.160.60">
    <property type="entry name" value="Classic Zinc Finger"/>
    <property type="match status" value="3"/>
</dbReference>
<evidence type="ECO:0000256" key="4">
    <source>
        <dbReference type="ARBA" id="ARBA00022833"/>
    </source>
</evidence>
<reference evidence="8 9" key="1">
    <citation type="submission" date="2018-04" db="EMBL/GenBank/DDBJ databases">
        <authorList>
            <person name="Zhang X."/>
            <person name="Yuan J."/>
            <person name="Li F."/>
            <person name="Xiang J."/>
        </authorList>
    </citation>
    <scope>NUCLEOTIDE SEQUENCE [LARGE SCALE GENOMIC DNA]</scope>
    <source>
        <tissue evidence="8">Muscle</tissue>
    </source>
</reference>
<feature type="domain" description="C2H2-type" evidence="7">
    <location>
        <begin position="704"/>
        <end position="732"/>
    </location>
</feature>
<dbReference type="PROSITE" id="PS00028">
    <property type="entry name" value="ZINC_FINGER_C2H2_1"/>
    <property type="match status" value="3"/>
</dbReference>
<feature type="compositionally biased region" description="Basic and acidic residues" evidence="6">
    <location>
        <begin position="438"/>
        <end position="450"/>
    </location>
</feature>
<name>A0A423TVH9_PENVA</name>
<protein>
    <recommendedName>
        <fullName evidence="7">C2H2-type domain-containing protein</fullName>
    </recommendedName>
</protein>
<feature type="region of interest" description="Disordered" evidence="6">
    <location>
        <begin position="752"/>
        <end position="779"/>
    </location>
</feature>
<keyword evidence="3 5" id="KW-0863">Zinc-finger</keyword>
<feature type="region of interest" description="Disordered" evidence="6">
    <location>
        <begin position="380"/>
        <end position="453"/>
    </location>
</feature>
<evidence type="ECO:0000256" key="1">
    <source>
        <dbReference type="ARBA" id="ARBA00022723"/>
    </source>
</evidence>
<keyword evidence="9" id="KW-1185">Reference proteome</keyword>
<accession>A0A423TVH9</accession>
<dbReference type="GO" id="GO:0008270">
    <property type="term" value="F:zinc ion binding"/>
    <property type="evidence" value="ECO:0007669"/>
    <property type="project" value="UniProtKB-KW"/>
</dbReference>
<dbReference type="GO" id="GO:0005634">
    <property type="term" value="C:nucleus"/>
    <property type="evidence" value="ECO:0007669"/>
    <property type="project" value="TreeGrafter"/>
</dbReference>
<evidence type="ECO:0000256" key="6">
    <source>
        <dbReference type="SAM" id="MobiDB-lite"/>
    </source>
</evidence>
<dbReference type="SUPFAM" id="SSF57667">
    <property type="entry name" value="beta-beta-alpha zinc fingers"/>
    <property type="match status" value="2"/>
</dbReference>
<evidence type="ECO:0000256" key="3">
    <source>
        <dbReference type="ARBA" id="ARBA00022771"/>
    </source>
</evidence>
<keyword evidence="1" id="KW-0479">Metal-binding</keyword>
<dbReference type="PANTHER" id="PTHR24408:SF58">
    <property type="entry name" value="TRANSCRIPTION FACTOR (TFIIIA), PUTATIVE (AFU_ORTHOLOGUE AFUA_1G05150)-RELATED"/>
    <property type="match status" value="1"/>
</dbReference>
<evidence type="ECO:0000313" key="8">
    <source>
        <dbReference type="EMBL" id="ROT80459.1"/>
    </source>
</evidence>
<reference evidence="8 9" key="2">
    <citation type="submission" date="2019-01" db="EMBL/GenBank/DDBJ databases">
        <title>The decoding of complex shrimp genome reveals the adaptation for benthos swimmer, frequently molting mechanism and breeding impact on genome.</title>
        <authorList>
            <person name="Sun Y."/>
            <person name="Gao Y."/>
            <person name="Yu Y."/>
        </authorList>
    </citation>
    <scope>NUCLEOTIDE SEQUENCE [LARGE SCALE GENOMIC DNA]</scope>
    <source>
        <tissue evidence="8">Muscle</tissue>
    </source>
</reference>
<keyword evidence="4" id="KW-0862">Zinc</keyword>
<evidence type="ECO:0000313" key="9">
    <source>
        <dbReference type="Proteomes" id="UP000283509"/>
    </source>
</evidence>
<dbReference type="InterPro" id="IPR013087">
    <property type="entry name" value="Znf_C2H2_type"/>
</dbReference>
<proteinExistence type="predicted"/>
<dbReference type="GO" id="GO:0000981">
    <property type="term" value="F:DNA-binding transcription factor activity, RNA polymerase II-specific"/>
    <property type="evidence" value="ECO:0007669"/>
    <property type="project" value="TreeGrafter"/>
</dbReference>
<feature type="compositionally biased region" description="Basic and acidic residues" evidence="6">
    <location>
        <begin position="195"/>
        <end position="206"/>
    </location>
</feature>
<organism evidence="8 9">
    <name type="scientific">Penaeus vannamei</name>
    <name type="common">Whiteleg shrimp</name>
    <name type="synonym">Litopenaeus vannamei</name>
    <dbReference type="NCBI Taxonomy" id="6689"/>
    <lineage>
        <taxon>Eukaryota</taxon>
        <taxon>Metazoa</taxon>
        <taxon>Ecdysozoa</taxon>
        <taxon>Arthropoda</taxon>
        <taxon>Crustacea</taxon>
        <taxon>Multicrustacea</taxon>
        <taxon>Malacostraca</taxon>
        <taxon>Eumalacostraca</taxon>
        <taxon>Eucarida</taxon>
        <taxon>Decapoda</taxon>
        <taxon>Dendrobranchiata</taxon>
        <taxon>Penaeoidea</taxon>
        <taxon>Penaeidae</taxon>
        <taxon>Penaeus</taxon>
    </lineage>
</organism>
<sequence length="930" mass="102778">MEDADNSRWALVIRDDGEASVVPLSNVSVIHQEGTEGEEKNPTVIVLQTEGQEEETHETPSGLNITEEIVGSLRTSSSRSNAEDIAAFISLSSGQVEESGDRIEGAVITIAETGEQQSPGDVNTIENIEIDVLPTSGENAELQKTILSENGKDEPIHIVKSHSEGSRPVAKKTSLRSHPSSSAKNVIVRSLAEKAKNDKRRGEKELPFLGEGNVPVNASEAEDKAYIQECDRQKKENYMLSLTAWTKRLPALANGVIEPFKKVEATLHKDLSKELGLETDKGIFFSLHQQGVAKGVRVVETGPEQIVVSGSLVELLASRDMILSEIEKIKGTCSLSTSVPSSSNKTCEVGVMCELIPSPPSARYASSAGLDRSARRYHSVLSRPISPEPRPHRKRSRRQLSLESKLKSSEKQEDVSWRRPDRSQSRRSESQTLRTLKIKLEKDHEEKQTEGDYLVPKESNHNVEILLGDLKMEPECDETIIVSSISNSDLGEESHEAEENISKPSSLLMHKDCDSYALPLVNKDTSGKNVEGRGQELRRRLEVESSNKENIKMDNSQFLYKPKEQVEDEDLDMEVEDHKIICEPEINMSEDQDDDLTKGHSAEEIKFKFSCQICSYKSMRENHFVKHMKLHDKGIALYRCNECSFVSIRASHLRRHKMSHAQQVLNCHLCSYTCDEQKLLAKHVRVKHQTPKPKQATHSEERSFLCEVCGASFKTRSVQRNHVQTIHRRPRSFTCPSCEKKFNTKYALRRHMKQHDTRDLTPVPGRGSPLRPPPSCPPPPILHYRVPARTLLPPPAAPPSASAYQITIDGQPAFILPHLDDQHAAVAEGDPALMEESNAVIVGADSPGGAGLRRLAGQGAASGAISVPVVPATVHIVNQDPLSSASGELIISSEQYQASQAASVVTSEPPTYVAPEHPGSTLLYLTGNFS</sequence>
<evidence type="ECO:0000256" key="5">
    <source>
        <dbReference type="PROSITE-ProRule" id="PRU00042"/>
    </source>
</evidence>
<dbReference type="GO" id="GO:0043565">
    <property type="term" value="F:sequence-specific DNA binding"/>
    <property type="evidence" value="ECO:0007669"/>
    <property type="project" value="TreeGrafter"/>
</dbReference>